<feature type="signal peptide" evidence="3">
    <location>
        <begin position="1"/>
        <end position="22"/>
    </location>
</feature>
<organism evidence="4 5">
    <name type="scientific">Pseudomassariella vexata</name>
    <dbReference type="NCBI Taxonomy" id="1141098"/>
    <lineage>
        <taxon>Eukaryota</taxon>
        <taxon>Fungi</taxon>
        <taxon>Dikarya</taxon>
        <taxon>Ascomycota</taxon>
        <taxon>Pezizomycotina</taxon>
        <taxon>Sordariomycetes</taxon>
        <taxon>Xylariomycetidae</taxon>
        <taxon>Amphisphaeriales</taxon>
        <taxon>Pseudomassariaceae</taxon>
        <taxon>Pseudomassariella</taxon>
    </lineage>
</organism>
<dbReference type="Proteomes" id="UP000193689">
    <property type="component" value="Unassembled WGS sequence"/>
</dbReference>
<sequence>MGFLRALAAAAWISGQLHVVEARIVGVLNQRNEERDVGMIEGYFVTVRFTSSTMSLQPSEILPPTIKATNTELLTAPTTGLLSTPLPESIVAATSSSSSHTSYRPTQTSTPDNDIGPMSTSTAAGIGVGSTVGGIFVMIIVGFLLYRHKKRTPKDRDGQEGSKRSSRQGIEMRSESGPSPV</sequence>
<evidence type="ECO:0000313" key="4">
    <source>
        <dbReference type="EMBL" id="ORY68901.1"/>
    </source>
</evidence>
<feature type="region of interest" description="Disordered" evidence="1">
    <location>
        <begin position="151"/>
        <end position="181"/>
    </location>
</feature>
<feature type="chain" id="PRO_5012056321" description="Mid2 domain-containing protein" evidence="3">
    <location>
        <begin position="23"/>
        <end position="181"/>
    </location>
</feature>
<keyword evidence="2" id="KW-1133">Transmembrane helix</keyword>
<evidence type="ECO:0000256" key="3">
    <source>
        <dbReference type="SAM" id="SignalP"/>
    </source>
</evidence>
<dbReference type="EMBL" id="MCFJ01000003">
    <property type="protein sequence ID" value="ORY68901.1"/>
    <property type="molecule type" value="Genomic_DNA"/>
</dbReference>
<gene>
    <name evidence="4" type="ORF">BCR38DRAFT_482374</name>
</gene>
<dbReference type="RefSeq" id="XP_040719188.1">
    <property type="nucleotide sequence ID" value="XM_040863494.1"/>
</dbReference>
<dbReference type="InParanoid" id="A0A1Y2EBG5"/>
<dbReference type="OrthoDB" id="4778414at2759"/>
<comment type="caution">
    <text evidence="4">The sequence shown here is derived from an EMBL/GenBank/DDBJ whole genome shotgun (WGS) entry which is preliminary data.</text>
</comment>
<accession>A0A1Y2EBG5</accession>
<proteinExistence type="predicted"/>
<reference evidence="4 5" key="1">
    <citation type="submission" date="2016-07" db="EMBL/GenBank/DDBJ databases">
        <title>Pervasive Adenine N6-methylation of Active Genes in Fungi.</title>
        <authorList>
            <consortium name="DOE Joint Genome Institute"/>
            <person name="Mondo S.J."/>
            <person name="Dannebaum R.O."/>
            <person name="Kuo R.C."/>
            <person name="Labutti K."/>
            <person name="Haridas S."/>
            <person name="Kuo A."/>
            <person name="Salamov A."/>
            <person name="Ahrendt S.R."/>
            <person name="Lipzen A."/>
            <person name="Sullivan W."/>
            <person name="Andreopoulos W.B."/>
            <person name="Clum A."/>
            <person name="Lindquist E."/>
            <person name="Daum C."/>
            <person name="Ramamoorthy G.K."/>
            <person name="Gryganskyi A."/>
            <person name="Culley D."/>
            <person name="Magnuson J.K."/>
            <person name="James T.Y."/>
            <person name="O'Malley M.A."/>
            <person name="Stajich J.E."/>
            <person name="Spatafora J.W."/>
            <person name="Visel A."/>
            <person name="Grigoriev I.V."/>
        </authorList>
    </citation>
    <scope>NUCLEOTIDE SEQUENCE [LARGE SCALE GENOMIC DNA]</scope>
    <source>
        <strain evidence="4 5">CBS 129021</strain>
    </source>
</reference>
<evidence type="ECO:0000256" key="1">
    <source>
        <dbReference type="SAM" id="MobiDB-lite"/>
    </source>
</evidence>
<name>A0A1Y2EBG5_9PEZI</name>
<keyword evidence="3" id="KW-0732">Signal</keyword>
<dbReference type="AlphaFoldDB" id="A0A1Y2EBG5"/>
<keyword evidence="5" id="KW-1185">Reference proteome</keyword>
<feature type="compositionally biased region" description="Polar residues" evidence="1">
    <location>
        <begin position="103"/>
        <end position="118"/>
    </location>
</feature>
<feature type="region of interest" description="Disordered" evidence="1">
    <location>
        <begin position="91"/>
        <end position="118"/>
    </location>
</feature>
<keyword evidence="2" id="KW-0472">Membrane</keyword>
<protein>
    <recommendedName>
        <fullName evidence="6">Mid2 domain-containing protein</fullName>
    </recommendedName>
</protein>
<feature type="transmembrane region" description="Helical" evidence="2">
    <location>
        <begin position="123"/>
        <end position="146"/>
    </location>
</feature>
<evidence type="ECO:0000256" key="2">
    <source>
        <dbReference type="SAM" id="Phobius"/>
    </source>
</evidence>
<dbReference type="GeneID" id="63779706"/>
<evidence type="ECO:0000313" key="5">
    <source>
        <dbReference type="Proteomes" id="UP000193689"/>
    </source>
</evidence>
<feature type="compositionally biased region" description="Basic and acidic residues" evidence="1">
    <location>
        <begin position="154"/>
        <end position="163"/>
    </location>
</feature>
<evidence type="ECO:0008006" key="6">
    <source>
        <dbReference type="Google" id="ProtNLM"/>
    </source>
</evidence>
<keyword evidence="2" id="KW-0812">Transmembrane</keyword>